<evidence type="ECO:0000313" key="2">
    <source>
        <dbReference type="EMBL" id="VIP04467.1"/>
    </source>
</evidence>
<name>A0A6C2YT08_9BACT</name>
<protein>
    <submittedName>
        <fullName evidence="2">Uncharacterized protein</fullName>
    </submittedName>
</protein>
<dbReference type="Proteomes" id="UP000464378">
    <property type="component" value="Chromosome"/>
</dbReference>
<organism evidence="2">
    <name type="scientific">Tuwongella immobilis</name>
    <dbReference type="NCBI Taxonomy" id="692036"/>
    <lineage>
        <taxon>Bacteria</taxon>
        <taxon>Pseudomonadati</taxon>
        <taxon>Planctomycetota</taxon>
        <taxon>Planctomycetia</taxon>
        <taxon>Gemmatales</taxon>
        <taxon>Gemmataceae</taxon>
        <taxon>Tuwongella</taxon>
    </lineage>
</organism>
<sequence>MLRNPVRGFFPANLPRDILQLSLDRITSRDRGSVPIAAGSNGSEASANAIGDHSPGERNLQILERGHSHLAEFLSQGTQGGV</sequence>
<proteinExistence type="predicted"/>
<evidence type="ECO:0000256" key="1">
    <source>
        <dbReference type="SAM" id="MobiDB-lite"/>
    </source>
</evidence>
<evidence type="ECO:0000313" key="3">
    <source>
        <dbReference type="Proteomes" id="UP000464378"/>
    </source>
</evidence>
<dbReference type="AlphaFoldDB" id="A0A6C2YT08"/>
<feature type="compositionally biased region" description="Low complexity" evidence="1">
    <location>
        <begin position="36"/>
        <end position="51"/>
    </location>
</feature>
<keyword evidence="3" id="KW-1185">Reference proteome</keyword>
<dbReference type="KEGG" id="tim:GMBLW1_47260"/>
<reference evidence="2" key="1">
    <citation type="submission" date="2019-04" db="EMBL/GenBank/DDBJ databases">
        <authorList>
            <consortium name="Science for Life Laboratories"/>
        </authorList>
    </citation>
    <scope>NUCLEOTIDE SEQUENCE</scope>
    <source>
        <strain evidence="2">MBLW1</strain>
    </source>
</reference>
<accession>A0A6C2YT08</accession>
<gene>
    <name evidence="2" type="ORF">GMBLW1_47260</name>
</gene>
<dbReference type="EMBL" id="LR593887">
    <property type="protein sequence ID" value="VTS06296.1"/>
    <property type="molecule type" value="Genomic_DNA"/>
</dbReference>
<dbReference type="InParanoid" id="A0A6C2YT08"/>
<dbReference type="EMBL" id="LR586016">
    <property type="protein sequence ID" value="VIP04467.1"/>
    <property type="molecule type" value="Genomic_DNA"/>
</dbReference>
<feature type="region of interest" description="Disordered" evidence="1">
    <location>
        <begin position="34"/>
        <end position="54"/>
    </location>
</feature>